<reference evidence="7" key="2">
    <citation type="submission" date="2015-01" db="EMBL/GenBank/DDBJ databases">
        <title>Evolutionary Origins and Diversification of the Mycorrhizal Mutualists.</title>
        <authorList>
            <consortium name="DOE Joint Genome Institute"/>
            <consortium name="Mycorrhizal Genomics Consortium"/>
            <person name="Kohler A."/>
            <person name="Kuo A."/>
            <person name="Nagy L.G."/>
            <person name="Floudas D."/>
            <person name="Copeland A."/>
            <person name="Barry K.W."/>
            <person name="Cichocki N."/>
            <person name="Veneault-Fourrey C."/>
            <person name="LaButti K."/>
            <person name="Lindquist E.A."/>
            <person name="Lipzen A."/>
            <person name="Lundell T."/>
            <person name="Morin E."/>
            <person name="Murat C."/>
            <person name="Riley R."/>
            <person name="Ohm R."/>
            <person name="Sun H."/>
            <person name="Tunlid A."/>
            <person name="Henrissat B."/>
            <person name="Grigoriev I.V."/>
            <person name="Hibbett D.S."/>
            <person name="Martin F."/>
        </authorList>
    </citation>
    <scope>NUCLEOTIDE SEQUENCE [LARGE SCALE GENOMIC DNA]</scope>
    <source>
        <strain evidence="7">Foug A</strain>
    </source>
</reference>
<feature type="compositionally biased region" description="Low complexity" evidence="4">
    <location>
        <begin position="694"/>
        <end position="724"/>
    </location>
</feature>
<dbReference type="CDD" id="cd12148">
    <property type="entry name" value="fungal_TF_MHR"/>
    <property type="match status" value="1"/>
</dbReference>
<evidence type="ECO:0000256" key="3">
    <source>
        <dbReference type="ARBA" id="ARBA00023242"/>
    </source>
</evidence>
<dbReference type="Pfam" id="PF00172">
    <property type="entry name" value="Zn_clus"/>
    <property type="match status" value="1"/>
</dbReference>
<evidence type="ECO:0000256" key="2">
    <source>
        <dbReference type="ARBA" id="ARBA00022723"/>
    </source>
</evidence>
<dbReference type="PROSITE" id="PS50048">
    <property type="entry name" value="ZN2_CY6_FUNGAL_2"/>
    <property type="match status" value="1"/>
</dbReference>
<dbReference type="GO" id="GO:0003677">
    <property type="term" value="F:DNA binding"/>
    <property type="evidence" value="ECO:0007669"/>
    <property type="project" value="InterPro"/>
</dbReference>
<dbReference type="PANTHER" id="PTHR31001">
    <property type="entry name" value="UNCHARACTERIZED TRANSCRIPTIONAL REGULATORY PROTEIN"/>
    <property type="match status" value="1"/>
</dbReference>
<comment type="subcellular location">
    <subcellularLocation>
        <location evidence="1">Nucleus</location>
    </subcellularLocation>
</comment>
<feature type="domain" description="Zn(2)-C6 fungal-type" evidence="5">
    <location>
        <begin position="37"/>
        <end position="66"/>
    </location>
</feature>
<dbReference type="Gene3D" id="4.10.240.10">
    <property type="entry name" value="Zn(2)-C6 fungal-type DNA-binding domain"/>
    <property type="match status" value="1"/>
</dbReference>
<dbReference type="GO" id="GO:0008270">
    <property type="term" value="F:zinc ion binding"/>
    <property type="evidence" value="ECO:0007669"/>
    <property type="project" value="InterPro"/>
</dbReference>
<dbReference type="HOGENOM" id="CLU_007340_1_0_1"/>
<feature type="region of interest" description="Disordered" evidence="4">
    <location>
        <begin position="645"/>
        <end position="669"/>
    </location>
</feature>
<keyword evidence="7" id="KW-1185">Reference proteome</keyword>
<dbReference type="PANTHER" id="PTHR31001:SF56">
    <property type="entry name" value="ZN(2)-C6 FUNGAL-TYPE DOMAIN-CONTAINING PROTEIN"/>
    <property type="match status" value="1"/>
</dbReference>
<dbReference type="Proteomes" id="UP000053989">
    <property type="component" value="Unassembled WGS sequence"/>
</dbReference>
<dbReference type="GO" id="GO:0000981">
    <property type="term" value="F:DNA-binding transcription factor activity, RNA polymerase II-specific"/>
    <property type="evidence" value="ECO:0007669"/>
    <property type="project" value="InterPro"/>
</dbReference>
<evidence type="ECO:0000256" key="1">
    <source>
        <dbReference type="ARBA" id="ARBA00004123"/>
    </source>
</evidence>
<dbReference type="InterPro" id="IPR036864">
    <property type="entry name" value="Zn2-C6_fun-type_DNA-bd_sf"/>
</dbReference>
<proteinExistence type="predicted"/>
<keyword evidence="2" id="KW-0479">Metal-binding</keyword>
<dbReference type="GO" id="GO:0005634">
    <property type="term" value="C:nucleus"/>
    <property type="evidence" value="ECO:0007669"/>
    <property type="project" value="UniProtKB-SubCell"/>
</dbReference>
<accession>A0A0C3AUJ9</accession>
<dbReference type="GO" id="GO:0006351">
    <property type="term" value="P:DNA-templated transcription"/>
    <property type="evidence" value="ECO:0007669"/>
    <property type="project" value="InterPro"/>
</dbReference>
<dbReference type="SUPFAM" id="SSF57701">
    <property type="entry name" value="Zn2/Cys6 DNA-binding domain"/>
    <property type="match status" value="1"/>
</dbReference>
<dbReference type="AlphaFoldDB" id="A0A0C3AUJ9"/>
<organism evidence="6 7">
    <name type="scientific">Scleroderma citrinum Foug A</name>
    <dbReference type="NCBI Taxonomy" id="1036808"/>
    <lineage>
        <taxon>Eukaryota</taxon>
        <taxon>Fungi</taxon>
        <taxon>Dikarya</taxon>
        <taxon>Basidiomycota</taxon>
        <taxon>Agaricomycotina</taxon>
        <taxon>Agaricomycetes</taxon>
        <taxon>Agaricomycetidae</taxon>
        <taxon>Boletales</taxon>
        <taxon>Sclerodermatineae</taxon>
        <taxon>Sclerodermataceae</taxon>
        <taxon>Scleroderma</taxon>
    </lineage>
</organism>
<sequence length="855" mass="93546">MPADISKNITLNVARRSSRKVSSEEEIELKRARGELSCAECRRLKLKCDKRIPCGSCMRRGCPTICPNGSLSTGQGTRFVLADTEDLHRKIGEMGLRIRQLEDALSILQMGTSSDVHPLLTEDLLAIKYGPETLPASRDPTGDHHGASVGAFGTLTITDSGESNYFGQSGGVEAGAELGNTGIGLGTLLEDELPQPSSEVAQLVSALPFGMTGVTNPERLGQIMDSLFGFLPPYPRATTLCETYMENSAWIFRPISREELIDEILVPVYALAKQKTQATQETEEVSPHTLSVLYMVFAHGALTDLTLSAYNSEAENYFHLGRLALSLRSVLDLPSAQTLQAICLMACYHSNSGRRYTLDSAWLLISLASKMAQAVSNRDPARFNLSPKAIQRRRKLFWEIFSADLYHSMTLGRPPSASLSYIDCEFPEDDATTINDKGEIEMGFFRWKHSFTKDIFMPVLELTLSAVPPGYETILDLDRKVREKVLPPALNLYRSGSADEYTSPSSYIRGRVLSQFRTATMLYIHRSFFAQAMLDFPTNPLRSPFAPSFLAAYRCASATIKSTIVSYQKHPELLSRFWSLWNNLMSAAVIVGTIATRASSSTMAPAARMELDLAVDIFRNGATRSPRARSGLPILNSLKAKADQAQYSASSSRSKKSTALLPETGGDDELAMYGGQTRILVSKILSQQNRKLRPASSAVHTSTPSSPPATSDESHSPSESVPEVHPSLVEYLSMLPPPATLTMPTMDAMDTADANLQPTFEPTMPTEGSLLTFAHGMPSQASCIPSNIPRSVPSGYDQNVSMGAPNMAFFDMQPLSGMEDTLSDSGDFEFMLSGESGMNETWASFMRESGIFSAR</sequence>
<reference evidence="6 7" key="1">
    <citation type="submission" date="2014-04" db="EMBL/GenBank/DDBJ databases">
        <authorList>
            <consortium name="DOE Joint Genome Institute"/>
            <person name="Kuo A."/>
            <person name="Kohler A."/>
            <person name="Nagy L.G."/>
            <person name="Floudas D."/>
            <person name="Copeland A."/>
            <person name="Barry K.W."/>
            <person name="Cichocki N."/>
            <person name="Veneault-Fourrey C."/>
            <person name="LaButti K."/>
            <person name="Lindquist E.A."/>
            <person name="Lipzen A."/>
            <person name="Lundell T."/>
            <person name="Morin E."/>
            <person name="Murat C."/>
            <person name="Sun H."/>
            <person name="Tunlid A."/>
            <person name="Henrissat B."/>
            <person name="Grigoriev I.V."/>
            <person name="Hibbett D.S."/>
            <person name="Martin F."/>
            <person name="Nordberg H.P."/>
            <person name="Cantor M.N."/>
            <person name="Hua S.X."/>
        </authorList>
    </citation>
    <scope>NUCLEOTIDE SEQUENCE [LARGE SCALE GENOMIC DNA]</scope>
    <source>
        <strain evidence="6 7">Foug A</strain>
    </source>
</reference>
<dbReference type="EMBL" id="KN822008">
    <property type="protein sequence ID" value="KIM68627.1"/>
    <property type="molecule type" value="Genomic_DNA"/>
</dbReference>
<dbReference type="PROSITE" id="PS00463">
    <property type="entry name" value="ZN2_CY6_FUNGAL_1"/>
    <property type="match status" value="1"/>
</dbReference>
<dbReference type="SMART" id="SM00066">
    <property type="entry name" value="GAL4"/>
    <property type="match status" value="1"/>
</dbReference>
<protein>
    <recommendedName>
        <fullName evidence="5">Zn(2)-C6 fungal-type domain-containing protein</fullName>
    </recommendedName>
</protein>
<dbReference type="InterPro" id="IPR007219">
    <property type="entry name" value="XnlR_reg_dom"/>
</dbReference>
<dbReference type="OrthoDB" id="424974at2759"/>
<dbReference type="SMART" id="SM00906">
    <property type="entry name" value="Fungal_trans"/>
    <property type="match status" value="1"/>
</dbReference>
<name>A0A0C3AUJ9_9AGAM</name>
<evidence type="ECO:0000259" key="5">
    <source>
        <dbReference type="PROSITE" id="PS50048"/>
    </source>
</evidence>
<dbReference type="InterPro" id="IPR050613">
    <property type="entry name" value="Sec_Metabolite_Reg"/>
</dbReference>
<dbReference type="InParanoid" id="A0A0C3AUJ9"/>
<evidence type="ECO:0000313" key="7">
    <source>
        <dbReference type="Proteomes" id="UP000053989"/>
    </source>
</evidence>
<gene>
    <name evidence="6" type="ORF">SCLCIDRAFT_13431</name>
</gene>
<dbReference type="CDD" id="cd00067">
    <property type="entry name" value="GAL4"/>
    <property type="match status" value="1"/>
</dbReference>
<evidence type="ECO:0000313" key="6">
    <source>
        <dbReference type="EMBL" id="KIM68627.1"/>
    </source>
</evidence>
<dbReference type="Pfam" id="PF04082">
    <property type="entry name" value="Fungal_trans"/>
    <property type="match status" value="1"/>
</dbReference>
<keyword evidence="3" id="KW-0539">Nucleus</keyword>
<dbReference type="InterPro" id="IPR001138">
    <property type="entry name" value="Zn2Cys6_DnaBD"/>
</dbReference>
<feature type="region of interest" description="Disordered" evidence="4">
    <location>
        <begin position="691"/>
        <end position="724"/>
    </location>
</feature>
<evidence type="ECO:0000256" key="4">
    <source>
        <dbReference type="SAM" id="MobiDB-lite"/>
    </source>
</evidence>